<organism evidence="10 11">
    <name type="scientific">Gimesia aquarii</name>
    <dbReference type="NCBI Taxonomy" id="2527964"/>
    <lineage>
        <taxon>Bacteria</taxon>
        <taxon>Pseudomonadati</taxon>
        <taxon>Planctomycetota</taxon>
        <taxon>Planctomycetia</taxon>
        <taxon>Planctomycetales</taxon>
        <taxon>Planctomycetaceae</taxon>
        <taxon>Gimesia</taxon>
    </lineage>
</organism>
<feature type="coiled-coil region" evidence="8">
    <location>
        <begin position="1168"/>
        <end position="1226"/>
    </location>
</feature>
<evidence type="ECO:0000259" key="9">
    <source>
        <dbReference type="PROSITE" id="PS50011"/>
    </source>
</evidence>
<dbReference type="SUPFAM" id="SSF56112">
    <property type="entry name" value="Protein kinase-like (PK-like)"/>
    <property type="match status" value="1"/>
</dbReference>
<dbReference type="Gene3D" id="3.30.200.20">
    <property type="entry name" value="Phosphorylase Kinase, domain 1"/>
    <property type="match status" value="1"/>
</dbReference>
<dbReference type="InterPro" id="IPR008271">
    <property type="entry name" value="Ser/Thr_kinase_AS"/>
</dbReference>
<evidence type="ECO:0000256" key="2">
    <source>
        <dbReference type="ARBA" id="ARBA00022527"/>
    </source>
</evidence>
<dbReference type="SMART" id="SM00220">
    <property type="entry name" value="S_TKc"/>
    <property type="match status" value="1"/>
</dbReference>
<dbReference type="InterPro" id="IPR017441">
    <property type="entry name" value="Protein_kinase_ATP_BS"/>
</dbReference>
<dbReference type="Gene3D" id="1.10.510.10">
    <property type="entry name" value="Transferase(Phosphotransferase) domain 1"/>
    <property type="match status" value="1"/>
</dbReference>
<dbReference type="PANTHER" id="PTHR43289">
    <property type="entry name" value="MITOGEN-ACTIVATED PROTEIN KINASE KINASE KINASE 20-RELATED"/>
    <property type="match status" value="1"/>
</dbReference>
<sequence length="1237" mass="137339">MNKTEQTCDTDRIDDYLEERLSDSALVKFEEHLSDCNWCQSELQERAAEPEVWRDAVALLGNGSNVSAYCTDEERSDGQRKRHVLSILDSLMPTDEPEMLGRIGDYEISGVVGVGGMGTVLKGFDKSLRRVVAIKVMAPHLADSGSARARFQREARAAAAITHNNVIDTYGVSEANGLPYLVMPFARGPSLQKRIDESGPLTVLEIVRIGRQIASGLAAAHEQGLVHRDIKPANILLNEGIERLWITDFGVAHAMDDASMTQTGVIAGTPQYMSPEQARGESVDYRSDLFSMGSVLYTACTGRPPFRSEAAYGILRRITDTDPRPIRELNPDIPEWLCRVIERLMAKHPADRFQNAGEVAELLEGCLAHLQQPTQVELPQCVALPKRPDETVFQQNKGRARQSNGAAQPRSLRIQRTGVWLLVSLMVLGGLGFVALQLTEPAEIAGDWTGENWKNVSLSAVEEANDWYTGSFTDTKGRRGALQLEWSRLQSRYNGRWKVGNEQAGSITLRVRGGKLRGAVSVDPDSKVASNLPRLREFSWQRVPAGTVRAEDSPRVEKLPGRPTSIESPIKGRIVRWGNGIYENARVKKGALIAEIANSDPKYLDRIKEQMAASRLQTDAAQALVQANERNLETANINVDALESQLKAYEKVKLQLLAAADAAIDFAKDKVEAKKAELTKFEAALKEAQSEFNRQKKLFDQKTISQLKFEEVKRKLNVANTKVEQTTAQVQSAENDLVTRQNDRNVKESKAQVDVVQVTSQLKKAQGEVVNAESEVAKAKIELAKAQKATLDLKTKLSRETKQMIYAPFDGFVTHITSNTLLKEGDVICVMWPNRVQQAARVIEDSSADVVPAEQRSSLSSLFRPDSVAGISKFSGLPGRLITETFGPASALRRRFRETRTSLQTAEKNLAALQTRIKTAEKELADREMQLSKTKTDDPNAVRKLEQSVLAKREALGTLQSKSNELKASIANLKENLNAAEAESATAIAILKTQIEAAKKLHSSQTDLTSMLKHRVQQGFSEPGDLPKAEQAEATTAVEIRQLEVLLNYYTNLEKEDLSTAENERITLLEILKLQVEAAKKRHHFQSEQNKRTKHRFEQGNAIVDDVLKAEQAVASVAAEVHQLEALLEYYGRFGKTNAQQNAPWEAVLDNNDVLIRPKTNKERLATIEVLSARLKAATAKLEQAQQELERQKHLFEKSIISAAKFDAAKTAVTELEAAVKELNIKIDYYKSGRFEK</sequence>
<dbReference type="InterPro" id="IPR058624">
    <property type="entry name" value="MdtA-like_HH"/>
</dbReference>
<dbReference type="FunFam" id="1.10.510.10:FF:000021">
    <property type="entry name" value="Serine/threonine protein kinase"/>
    <property type="match status" value="1"/>
</dbReference>
<evidence type="ECO:0000256" key="3">
    <source>
        <dbReference type="ARBA" id="ARBA00022679"/>
    </source>
</evidence>
<keyword evidence="11" id="KW-1185">Reference proteome</keyword>
<feature type="domain" description="Protein kinase" evidence="9">
    <location>
        <begin position="106"/>
        <end position="367"/>
    </location>
</feature>
<evidence type="ECO:0000313" key="10">
    <source>
        <dbReference type="EMBL" id="QDU08719.1"/>
    </source>
</evidence>
<evidence type="ECO:0000313" key="11">
    <source>
        <dbReference type="Proteomes" id="UP000318384"/>
    </source>
</evidence>
<name>A0A517WTY4_9PLAN</name>
<proteinExistence type="predicted"/>
<dbReference type="SUPFAM" id="SSF111369">
    <property type="entry name" value="HlyD-like secretion proteins"/>
    <property type="match status" value="1"/>
</dbReference>
<dbReference type="Proteomes" id="UP000318384">
    <property type="component" value="Chromosome"/>
</dbReference>
<evidence type="ECO:0000256" key="5">
    <source>
        <dbReference type="ARBA" id="ARBA00022777"/>
    </source>
</evidence>
<keyword evidence="6 7" id="KW-0067">ATP-binding</keyword>
<dbReference type="EMBL" id="CP037422">
    <property type="protein sequence ID" value="QDU08719.1"/>
    <property type="molecule type" value="Genomic_DNA"/>
</dbReference>
<dbReference type="PANTHER" id="PTHR43289:SF6">
    <property type="entry name" value="SERINE_THREONINE-PROTEIN KINASE NEKL-3"/>
    <property type="match status" value="1"/>
</dbReference>
<evidence type="ECO:0000256" key="7">
    <source>
        <dbReference type="PROSITE-ProRule" id="PRU10141"/>
    </source>
</evidence>
<dbReference type="RefSeq" id="WP_197993321.1">
    <property type="nucleotide sequence ID" value="NZ_CP037422.1"/>
</dbReference>
<accession>A0A517WTY4</accession>
<evidence type="ECO:0000256" key="1">
    <source>
        <dbReference type="ARBA" id="ARBA00012513"/>
    </source>
</evidence>
<dbReference type="InterPro" id="IPR011009">
    <property type="entry name" value="Kinase-like_dom_sf"/>
</dbReference>
<feature type="coiled-coil region" evidence="8">
    <location>
        <begin position="889"/>
        <end position="990"/>
    </location>
</feature>
<evidence type="ECO:0000256" key="8">
    <source>
        <dbReference type="SAM" id="Coils"/>
    </source>
</evidence>
<feature type="binding site" evidence="7">
    <location>
        <position position="135"/>
    </location>
    <ligand>
        <name>ATP</name>
        <dbReference type="ChEBI" id="CHEBI:30616"/>
    </ligand>
</feature>
<keyword evidence="5 10" id="KW-0418">Kinase</keyword>
<keyword evidence="8" id="KW-0175">Coiled coil</keyword>
<dbReference type="AlphaFoldDB" id="A0A517WTY4"/>
<dbReference type="Gene3D" id="1.10.287.470">
    <property type="entry name" value="Helix hairpin bin"/>
    <property type="match status" value="2"/>
</dbReference>
<dbReference type="EC" id="2.7.11.1" evidence="1"/>
<dbReference type="InterPro" id="IPR000719">
    <property type="entry name" value="Prot_kinase_dom"/>
</dbReference>
<feature type="coiled-coil region" evidence="8">
    <location>
        <begin position="625"/>
        <end position="789"/>
    </location>
</feature>
<dbReference type="PROSITE" id="PS00107">
    <property type="entry name" value="PROTEIN_KINASE_ATP"/>
    <property type="match status" value="1"/>
</dbReference>
<evidence type="ECO:0000256" key="6">
    <source>
        <dbReference type="ARBA" id="ARBA00022840"/>
    </source>
</evidence>
<gene>
    <name evidence="10" type="primary">prkC_4</name>
    <name evidence="10" type="ORF">V202x_20890</name>
</gene>
<reference evidence="10 11" key="1">
    <citation type="submission" date="2019-03" db="EMBL/GenBank/DDBJ databases">
        <title>Deep-cultivation of Planctomycetes and their phenomic and genomic characterization uncovers novel biology.</title>
        <authorList>
            <person name="Wiegand S."/>
            <person name="Jogler M."/>
            <person name="Boedeker C."/>
            <person name="Pinto D."/>
            <person name="Vollmers J."/>
            <person name="Rivas-Marin E."/>
            <person name="Kohn T."/>
            <person name="Peeters S.H."/>
            <person name="Heuer A."/>
            <person name="Rast P."/>
            <person name="Oberbeckmann S."/>
            <person name="Bunk B."/>
            <person name="Jeske O."/>
            <person name="Meyerdierks A."/>
            <person name="Storesund J.E."/>
            <person name="Kallscheuer N."/>
            <person name="Luecker S."/>
            <person name="Lage O.M."/>
            <person name="Pohl T."/>
            <person name="Merkel B.J."/>
            <person name="Hornburger P."/>
            <person name="Mueller R.-W."/>
            <person name="Bruemmer F."/>
            <person name="Labrenz M."/>
            <person name="Spormann A.M."/>
            <person name="Op den Camp H."/>
            <person name="Overmann J."/>
            <person name="Amann R."/>
            <person name="Jetten M.S.M."/>
            <person name="Mascher T."/>
            <person name="Medema M.H."/>
            <person name="Devos D.P."/>
            <person name="Kaster A.-K."/>
            <person name="Ovreas L."/>
            <person name="Rohde M."/>
            <person name="Galperin M.Y."/>
            <person name="Jogler C."/>
        </authorList>
    </citation>
    <scope>NUCLEOTIDE SEQUENCE [LARGE SCALE GENOMIC DNA]</scope>
    <source>
        <strain evidence="10 11">V202</strain>
    </source>
</reference>
<dbReference type="GO" id="GO:0004674">
    <property type="term" value="F:protein serine/threonine kinase activity"/>
    <property type="evidence" value="ECO:0007669"/>
    <property type="project" value="UniProtKB-KW"/>
</dbReference>
<evidence type="ECO:0000256" key="4">
    <source>
        <dbReference type="ARBA" id="ARBA00022741"/>
    </source>
</evidence>
<protein>
    <recommendedName>
        <fullName evidence="1">non-specific serine/threonine protein kinase</fullName>
        <ecNumber evidence="1">2.7.11.1</ecNumber>
    </recommendedName>
</protein>
<keyword evidence="4 7" id="KW-0547">Nucleotide-binding</keyword>
<dbReference type="SUPFAM" id="SSF57997">
    <property type="entry name" value="Tropomyosin"/>
    <property type="match status" value="1"/>
</dbReference>
<dbReference type="GO" id="GO:0005524">
    <property type="term" value="F:ATP binding"/>
    <property type="evidence" value="ECO:0007669"/>
    <property type="project" value="UniProtKB-UniRule"/>
</dbReference>
<dbReference type="Pfam" id="PF25876">
    <property type="entry name" value="HH_MFP_RND"/>
    <property type="match status" value="2"/>
</dbReference>
<dbReference type="PROSITE" id="PS00108">
    <property type="entry name" value="PROTEIN_KINASE_ST"/>
    <property type="match status" value="1"/>
</dbReference>
<dbReference type="CDD" id="cd14014">
    <property type="entry name" value="STKc_PknB_like"/>
    <property type="match status" value="1"/>
</dbReference>
<dbReference type="Pfam" id="PF00069">
    <property type="entry name" value="Pkinase"/>
    <property type="match status" value="1"/>
</dbReference>
<keyword evidence="3 10" id="KW-0808">Transferase</keyword>
<dbReference type="PROSITE" id="PS50011">
    <property type="entry name" value="PROTEIN_KINASE_DOM"/>
    <property type="match status" value="1"/>
</dbReference>
<keyword evidence="2" id="KW-0723">Serine/threonine-protein kinase</keyword>